<organism evidence="2 3">
    <name type="scientific">Trichuris muris</name>
    <name type="common">Mouse whipworm</name>
    <dbReference type="NCBI Taxonomy" id="70415"/>
    <lineage>
        <taxon>Eukaryota</taxon>
        <taxon>Metazoa</taxon>
        <taxon>Ecdysozoa</taxon>
        <taxon>Nematoda</taxon>
        <taxon>Enoplea</taxon>
        <taxon>Dorylaimia</taxon>
        <taxon>Trichinellida</taxon>
        <taxon>Trichuridae</taxon>
        <taxon>Trichuris</taxon>
    </lineage>
</organism>
<evidence type="ECO:0000313" key="3">
    <source>
        <dbReference type="WBParaSite" id="TMUE_1000005873.1"/>
    </source>
</evidence>
<reference evidence="3" key="1">
    <citation type="submission" date="2019-12" db="UniProtKB">
        <authorList>
            <consortium name="WormBaseParasite"/>
        </authorList>
    </citation>
    <scope>IDENTIFICATION</scope>
</reference>
<sequence length="248" mass="29532">MSNIKMGESSEEMATSSEEETCENDHDIDVKEYTARGKVYIRRCKVLESRFKNLKQAYYKLRLSVNENRMRKLLNSDDALFKDLMKSRKEAEEVECRKAAELLRKSKDYIATLEQVERSMADNTKAFSIMHAKDSLRRGLLWKLKSVEDEYIEALVNHRLWIHRQEDRKEELQSDVLTSDYDDGPRGSFSKVGEQQRRRIGRNQPRIVYGLSEKRMSEELEKIRTLMYRESYRKQYYSYDYEKIFGAV</sequence>
<proteinExistence type="predicted"/>
<evidence type="ECO:0000256" key="1">
    <source>
        <dbReference type="SAM" id="MobiDB-lite"/>
    </source>
</evidence>
<dbReference type="Proteomes" id="UP000046395">
    <property type="component" value="Unassembled WGS sequence"/>
</dbReference>
<name>A0A5S6QF82_TRIMR</name>
<evidence type="ECO:0000313" key="2">
    <source>
        <dbReference type="Proteomes" id="UP000046395"/>
    </source>
</evidence>
<feature type="region of interest" description="Disordered" evidence="1">
    <location>
        <begin position="1"/>
        <end position="25"/>
    </location>
</feature>
<accession>A0A5S6QF82</accession>
<protein>
    <submittedName>
        <fullName evidence="3">Uncharacterized protein</fullName>
    </submittedName>
</protein>
<dbReference type="AlphaFoldDB" id="A0A5S6QF82"/>
<keyword evidence="2" id="KW-1185">Reference proteome</keyword>
<dbReference type="WBParaSite" id="TMUE_1000005873.1">
    <property type="protein sequence ID" value="TMUE_1000005873.1"/>
    <property type="gene ID" value="WBGene00294057"/>
</dbReference>